<dbReference type="InterPro" id="IPR001789">
    <property type="entry name" value="Sig_transdc_resp-reg_receiver"/>
</dbReference>
<protein>
    <submittedName>
        <fullName evidence="6">Response regulator GacA</fullName>
    </submittedName>
</protein>
<evidence type="ECO:0000313" key="6">
    <source>
        <dbReference type="EMBL" id="GAA5481205.1"/>
    </source>
</evidence>
<dbReference type="PRINTS" id="PR00038">
    <property type="entry name" value="HTHLUXR"/>
</dbReference>
<reference evidence="6 7" key="1">
    <citation type="submission" date="2024-02" db="EMBL/GenBank/DDBJ databases">
        <title>Haloferula sargassicola NBRC 104335.</title>
        <authorList>
            <person name="Ichikawa N."/>
            <person name="Katano-Makiyama Y."/>
            <person name="Hidaka K."/>
        </authorList>
    </citation>
    <scope>NUCLEOTIDE SEQUENCE [LARGE SCALE GENOMIC DNA]</scope>
    <source>
        <strain evidence="6 7">NBRC 104335</strain>
    </source>
</reference>
<dbReference type="InterPro" id="IPR016032">
    <property type="entry name" value="Sig_transdc_resp-reg_C-effctor"/>
</dbReference>
<dbReference type="SMART" id="SM00421">
    <property type="entry name" value="HTH_LUXR"/>
    <property type="match status" value="1"/>
</dbReference>
<sequence>MKILIADDHAVVRMGIVSLLREEIMGLQWRECGSSEEALNLAMEEKFDLVIADVTMPGRSGLDLLRDLRSCRPNLPVLVVSALAEKEYAVRAFKLGAAGFISKESATEVLISAVRRVLAGGRYVSPALAEDLAGQLGGPAIDAPQAALSNRELEVLKLVAAGHSLKSIASKLALSEKTIATYRARISSKLGLATNVDLTRFALKQGLID</sequence>
<evidence type="ECO:0000259" key="4">
    <source>
        <dbReference type="PROSITE" id="PS50043"/>
    </source>
</evidence>
<dbReference type="PROSITE" id="PS50110">
    <property type="entry name" value="RESPONSE_REGULATORY"/>
    <property type="match status" value="1"/>
</dbReference>
<dbReference type="SUPFAM" id="SSF46894">
    <property type="entry name" value="C-terminal effector domain of the bipartite response regulators"/>
    <property type="match status" value="1"/>
</dbReference>
<dbReference type="InterPro" id="IPR011006">
    <property type="entry name" value="CheY-like_superfamily"/>
</dbReference>
<evidence type="ECO:0000259" key="5">
    <source>
        <dbReference type="PROSITE" id="PS50110"/>
    </source>
</evidence>
<dbReference type="RefSeq" id="WP_353565364.1">
    <property type="nucleotide sequence ID" value="NZ_BAABRI010000002.1"/>
</dbReference>
<feature type="domain" description="HTH luxR-type" evidence="4">
    <location>
        <begin position="141"/>
        <end position="206"/>
    </location>
</feature>
<organism evidence="6 7">
    <name type="scientific">Haloferula sargassicola</name>
    <dbReference type="NCBI Taxonomy" id="490096"/>
    <lineage>
        <taxon>Bacteria</taxon>
        <taxon>Pseudomonadati</taxon>
        <taxon>Verrucomicrobiota</taxon>
        <taxon>Verrucomicrobiia</taxon>
        <taxon>Verrucomicrobiales</taxon>
        <taxon>Verrucomicrobiaceae</taxon>
        <taxon>Haloferula</taxon>
    </lineage>
</organism>
<dbReference type="Pfam" id="PF00072">
    <property type="entry name" value="Response_reg"/>
    <property type="match status" value="1"/>
</dbReference>
<dbReference type="CDD" id="cd17535">
    <property type="entry name" value="REC_NarL-like"/>
    <property type="match status" value="1"/>
</dbReference>
<evidence type="ECO:0000256" key="1">
    <source>
        <dbReference type="ARBA" id="ARBA00022553"/>
    </source>
</evidence>
<evidence type="ECO:0000313" key="7">
    <source>
        <dbReference type="Proteomes" id="UP001476282"/>
    </source>
</evidence>
<dbReference type="PANTHER" id="PTHR43214:SF42">
    <property type="entry name" value="TRANSCRIPTIONAL REGULATORY PROTEIN DESR"/>
    <property type="match status" value="1"/>
</dbReference>
<evidence type="ECO:0000256" key="3">
    <source>
        <dbReference type="PROSITE-ProRule" id="PRU00169"/>
    </source>
</evidence>
<dbReference type="Gene3D" id="3.40.50.2300">
    <property type="match status" value="1"/>
</dbReference>
<keyword evidence="1 3" id="KW-0597">Phosphoprotein</keyword>
<dbReference type="Proteomes" id="UP001476282">
    <property type="component" value="Unassembled WGS sequence"/>
</dbReference>
<accession>A0ABP9UI59</accession>
<dbReference type="InterPro" id="IPR000792">
    <property type="entry name" value="Tscrpt_reg_LuxR_C"/>
</dbReference>
<dbReference type="CDD" id="cd06170">
    <property type="entry name" value="LuxR_C_like"/>
    <property type="match status" value="1"/>
</dbReference>
<comment type="caution">
    <text evidence="6">The sequence shown here is derived from an EMBL/GenBank/DDBJ whole genome shotgun (WGS) entry which is preliminary data.</text>
</comment>
<keyword evidence="7" id="KW-1185">Reference proteome</keyword>
<dbReference type="Pfam" id="PF00196">
    <property type="entry name" value="GerE"/>
    <property type="match status" value="1"/>
</dbReference>
<dbReference type="SUPFAM" id="SSF52172">
    <property type="entry name" value="CheY-like"/>
    <property type="match status" value="1"/>
</dbReference>
<name>A0ABP9UI59_9BACT</name>
<dbReference type="InterPro" id="IPR039420">
    <property type="entry name" value="WalR-like"/>
</dbReference>
<gene>
    <name evidence="6" type="primary">gacA</name>
    <name evidence="6" type="ORF">Hsar01_00412</name>
</gene>
<dbReference type="InterPro" id="IPR058245">
    <property type="entry name" value="NreC/VraR/RcsB-like_REC"/>
</dbReference>
<dbReference type="SMART" id="SM00448">
    <property type="entry name" value="REC"/>
    <property type="match status" value="1"/>
</dbReference>
<feature type="domain" description="Response regulatory" evidence="5">
    <location>
        <begin position="2"/>
        <end position="118"/>
    </location>
</feature>
<dbReference type="PROSITE" id="PS50043">
    <property type="entry name" value="HTH_LUXR_2"/>
    <property type="match status" value="1"/>
</dbReference>
<keyword evidence="2" id="KW-0238">DNA-binding</keyword>
<feature type="modified residue" description="4-aspartylphosphate" evidence="3">
    <location>
        <position position="53"/>
    </location>
</feature>
<proteinExistence type="predicted"/>
<evidence type="ECO:0000256" key="2">
    <source>
        <dbReference type="ARBA" id="ARBA00023125"/>
    </source>
</evidence>
<dbReference type="EMBL" id="BAABRI010000002">
    <property type="protein sequence ID" value="GAA5481205.1"/>
    <property type="molecule type" value="Genomic_DNA"/>
</dbReference>
<dbReference type="PANTHER" id="PTHR43214">
    <property type="entry name" value="TWO-COMPONENT RESPONSE REGULATOR"/>
    <property type="match status" value="1"/>
</dbReference>